<reference evidence="1" key="1">
    <citation type="submission" date="2023-06" db="EMBL/GenBank/DDBJ databases">
        <authorList>
            <person name="Jiang Y."/>
            <person name="Liu Q."/>
        </authorList>
    </citation>
    <scope>NUCLEOTIDE SEQUENCE</scope>
    <source>
        <strain evidence="1">CGMCC 1.12090</strain>
    </source>
</reference>
<protein>
    <submittedName>
        <fullName evidence="1">DUF4331 family protein</fullName>
    </submittedName>
</protein>
<keyword evidence="2" id="KW-1185">Reference proteome</keyword>
<proteinExistence type="predicted"/>
<dbReference type="InterPro" id="IPR025566">
    <property type="entry name" value="DUF4331"/>
</dbReference>
<sequence length="501" mass="55005">MSDHVDGPRQIGDPSADLTDLFAFISPADPNRTVLAANVFPSAGTQAMFSNAIDHAIVARRLTIAGTGEQTKFRPSDPELRFTFRFDVLERATPGKRPVQRGTCTVPGGQAIRFVVDDENGSTSSDGTYRVFAGLRSDPFYLAWIVAEMKKFPNLLQHDNVLTFLIEFDTRRVLEPAKGSLFGVIAETIPIPKPGGFIGHDPPRIDWVGRPEQTNMRLNNNGMEGTDDVRDLWNQQTPFAISEELMPLFRKRMVDSLKNWDSRDGKEDWTPAALAANANMFLDDFMTIDVAKPTSNISHLEIEKSTLAGRPYQTGGGRTVNSDVIDILLTWMVNHDREFLQGGSTGATKPGTTRFPYLAAPNAELQNIAFSVDLAAPPDRVWALIGGFGGQWHPLIASIKLTGTGVGQLRTIETIDGKQIIERLDAMDNAKRSYRYTSIAGIPATDYTGVLDVKPKGSGSSVEWRVQYMPGGQPDLIVKTISSTLLKTGLDSLKPRFGVPQ</sequence>
<dbReference type="Proteomes" id="UP001169027">
    <property type="component" value="Unassembled WGS sequence"/>
</dbReference>
<dbReference type="RefSeq" id="WP_301810321.1">
    <property type="nucleotide sequence ID" value="NZ_JAUJZH010000009.1"/>
</dbReference>
<dbReference type="InterPro" id="IPR019587">
    <property type="entry name" value="Polyketide_cyclase/dehydratase"/>
</dbReference>
<dbReference type="Pfam" id="PF14224">
    <property type="entry name" value="DUF4331"/>
    <property type="match status" value="2"/>
</dbReference>
<dbReference type="InterPro" id="IPR023393">
    <property type="entry name" value="START-like_dom_sf"/>
</dbReference>
<name>A0ABT8S3R8_9BURK</name>
<dbReference type="Gene3D" id="3.30.530.20">
    <property type="match status" value="1"/>
</dbReference>
<comment type="caution">
    <text evidence="1">The sequence shown here is derived from an EMBL/GenBank/DDBJ whole genome shotgun (WGS) entry which is preliminary data.</text>
</comment>
<evidence type="ECO:0000313" key="1">
    <source>
        <dbReference type="EMBL" id="MDO1533563.1"/>
    </source>
</evidence>
<evidence type="ECO:0000313" key="2">
    <source>
        <dbReference type="Proteomes" id="UP001169027"/>
    </source>
</evidence>
<gene>
    <name evidence="1" type="ORF">Q2T77_14805</name>
</gene>
<dbReference type="CDD" id="cd07821">
    <property type="entry name" value="PYR_PYL_RCAR_like"/>
    <property type="match status" value="1"/>
</dbReference>
<dbReference type="SUPFAM" id="SSF55961">
    <property type="entry name" value="Bet v1-like"/>
    <property type="match status" value="1"/>
</dbReference>
<accession>A0ABT8S3R8</accession>
<dbReference type="Pfam" id="PF10604">
    <property type="entry name" value="Polyketide_cyc2"/>
    <property type="match status" value="1"/>
</dbReference>
<dbReference type="PANTHER" id="PTHR39332">
    <property type="entry name" value="BLL4707 PROTEIN"/>
    <property type="match status" value="1"/>
</dbReference>
<dbReference type="EMBL" id="JAUKVY010000009">
    <property type="protein sequence ID" value="MDO1533563.1"/>
    <property type="molecule type" value="Genomic_DNA"/>
</dbReference>
<dbReference type="PANTHER" id="PTHR39332:SF7">
    <property type="entry name" value="SRPBCC FAMILY PROTEIN"/>
    <property type="match status" value="1"/>
</dbReference>
<organism evidence="1 2">
    <name type="scientific">Variovorax ginsengisoli</name>
    <dbReference type="NCBI Taxonomy" id="363844"/>
    <lineage>
        <taxon>Bacteria</taxon>
        <taxon>Pseudomonadati</taxon>
        <taxon>Pseudomonadota</taxon>
        <taxon>Betaproteobacteria</taxon>
        <taxon>Burkholderiales</taxon>
        <taxon>Comamonadaceae</taxon>
        <taxon>Variovorax</taxon>
    </lineage>
</organism>